<dbReference type="PROSITE" id="PS01124">
    <property type="entry name" value="HTH_ARAC_FAMILY_2"/>
    <property type="match status" value="1"/>
</dbReference>
<keyword evidence="1" id="KW-0805">Transcription regulation</keyword>
<dbReference type="InterPro" id="IPR009057">
    <property type="entry name" value="Homeodomain-like_sf"/>
</dbReference>
<dbReference type="EMBL" id="LQRA01000051">
    <property type="protein sequence ID" value="KZE79689.1"/>
    <property type="molecule type" value="Genomic_DNA"/>
</dbReference>
<dbReference type="OrthoDB" id="9813413at2"/>
<dbReference type="AlphaFoldDB" id="A0A161S4T3"/>
<dbReference type="InterPro" id="IPR018060">
    <property type="entry name" value="HTH_AraC"/>
</dbReference>
<dbReference type="STRING" id="1007103.GCA_000213315_00619"/>
<evidence type="ECO:0000256" key="1">
    <source>
        <dbReference type="ARBA" id="ARBA00023015"/>
    </source>
</evidence>
<evidence type="ECO:0000313" key="5">
    <source>
        <dbReference type="EMBL" id="KZE79689.1"/>
    </source>
</evidence>
<protein>
    <submittedName>
        <fullName evidence="5">AraC family transcriptional regulator</fullName>
    </submittedName>
</protein>
<dbReference type="GO" id="GO:0043565">
    <property type="term" value="F:sequence-specific DNA binding"/>
    <property type="evidence" value="ECO:0007669"/>
    <property type="project" value="InterPro"/>
</dbReference>
<reference evidence="6" key="1">
    <citation type="submission" date="2016-01" db="EMBL/GenBank/DDBJ databases">
        <title>Draft genome of Chromobacterium sp. F49.</title>
        <authorList>
            <person name="Hong K.W."/>
        </authorList>
    </citation>
    <scope>NUCLEOTIDE SEQUENCE [LARGE SCALE GENOMIC DNA]</scope>
    <source>
        <strain evidence="6">M63</strain>
    </source>
</reference>
<keyword evidence="6" id="KW-1185">Reference proteome</keyword>
<dbReference type="Gene3D" id="1.10.10.60">
    <property type="entry name" value="Homeodomain-like"/>
    <property type="match status" value="2"/>
</dbReference>
<dbReference type="PANTHER" id="PTHR43280:SF2">
    <property type="entry name" value="HTH-TYPE TRANSCRIPTIONAL REGULATOR EXSA"/>
    <property type="match status" value="1"/>
</dbReference>
<evidence type="ECO:0000259" key="4">
    <source>
        <dbReference type="PROSITE" id="PS01124"/>
    </source>
</evidence>
<name>A0A161S4T3_9BACL</name>
<dbReference type="Gene3D" id="2.60.120.280">
    <property type="entry name" value="Regulatory protein AraC"/>
    <property type="match status" value="1"/>
</dbReference>
<dbReference type="InterPro" id="IPR018062">
    <property type="entry name" value="HTH_AraC-typ_CS"/>
</dbReference>
<evidence type="ECO:0000256" key="2">
    <source>
        <dbReference type="ARBA" id="ARBA00023125"/>
    </source>
</evidence>
<dbReference type="Pfam" id="PF12833">
    <property type="entry name" value="HTH_18"/>
    <property type="match status" value="1"/>
</dbReference>
<proteinExistence type="predicted"/>
<organism evidence="5 6">
    <name type="scientific">Paenibacillus elgii</name>
    <dbReference type="NCBI Taxonomy" id="189691"/>
    <lineage>
        <taxon>Bacteria</taxon>
        <taxon>Bacillati</taxon>
        <taxon>Bacillota</taxon>
        <taxon>Bacilli</taxon>
        <taxon>Bacillales</taxon>
        <taxon>Paenibacillaceae</taxon>
        <taxon>Paenibacillus</taxon>
    </lineage>
</organism>
<dbReference type="SMART" id="SM00342">
    <property type="entry name" value="HTH_ARAC"/>
    <property type="match status" value="1"/>
</dbReference>
<accession>A0A161S4T3</accession>
<dbReference type="Proteomes" id="UP000076563">
    <property type="component" value="Unassembled WGS sequence"/>
</dbReference>
<evidence type="ECO:0000313" key="6">
    <source>
        <dbReference type="Proteomes" id="UP000076563"/>
    </source>
</evidence>
<dbReference type="PROSITE" id="PS00041">
    <property type="entry name" value="HTH_ARAC_FAMILY_1"/>
    <property type="match status" value="1"/>
</dbReference>
<feature type="domain" description="HTH araC/xylS-type" evidence="4">
    <location>
        <begin position="196"/>
        <end position="295"/>
    </location>
</feature>
<dbReference type="SUPFAM" id="SSF51215">
    <property type="entry name" value="Regulatory protein AraC"/>
    <property type="match status" value="1"/>
</dbReference>
<dbReference type="PANTHER" id="PTHR43280">
    <property type="entry name" value="ARAC-FAMILY TRANSCRIPTIONAL REGULATOR"/>
    <property type="match status" value="1"/>
</dbReference>
<dbReference type="eggNOG" id="COG4977">
    <property type="taxonomic scope" value="Bacteria"/>
</dbReference>
<keyword evidence="2" id="KW-0238">DNA-binding</keyword>
<dbReference type="InterPro" id="IPR020449">
    <property type="entry name" value="Tscrpt_reg_AraC-type_HTH"/>
</dbReference>
<dbReference type="CDD" id="cd06986">
    <property type="entry name" value="cupin_MmsR-like_N"/>
    <property type="match status" value="1"/>
</dbReference>
<evidence type="ECO:0000256" key="3">
    <source>
        <dbReference type="ARBA" id="ARBA00023163"/>
    </source>
</evidence>
<dbReference type="PRINTS" id="PR00032">
    <property type="entry name" value="HTHARAC"/>
</dbReference>
<comment type="caution">
    <text evidence="5">The sequence shown here is derived from an EMBL/GenBank/DDBJ whole genome shotgun (WGS) entry which is preliminary data.</text>
</comment>
<dbReference type="RefSeq" id="WP_063181183.1">
    <property type="nucleotide sequence ID" value="NZ_LQRA01000051.1"/>
</dbReference>
<dbReference type="InterPro" id="IPR037923">
    <property type="entry name" value="HTH-like"/>
</dbReference>
<dbReference type="SUPFAM" id="SSF46689">
    <property type="entry name" value="Homeodomain-like"/>
    <property type="match status" value="2"/>
</dbReference>
<keyword evidence="3" id="KW-0804">Transcription</keyword>
<sequence length="304" mass="33915">MPQKEASPAVSGPVKRPDTYFVVSNPYPASEDSPLTVLFAGHSQTKPGHKPGPKVVDYYLLHHVLSGKGTYVCQGQTYELGAGDSFLIEPGKLVNYMADTLDPWHYRWVAFEGHLAERLLQDTGLSSQQPVVHTGRKRSIGVLFRQVQLAFQHRGAGANLKANGCLHLLFAEFAEALRPLGTDEPEQATAAGHTVQRALQYLSKQYAEPITIELMAESLGYNRAYLSTLFKRQTGLTPVTFLLRLRLDKARHLLRERPELTVEQIASSVGFQDPLYFSKQFKRHYQLSPTDYRSSLLHPPGSGD</sequence>
<dbReference type="Pfam" id="PF02311">
    <property type="entry name" value="AraC_binding"/>
    <property type="match status" value="1"/>
</dbReference>
<gene>
    <name evidence="5" type="ORF">AV654_15330</name>
</gene>
<dbReference type="GO" id="GO:0003700">
    <property type="term" value="F:DNA-binding transcription factor activity"/>
    <property type="evidence" value="ECO:0007669"/>
    <property type="project" value="InterPro"/>
</dbReference>
<dbReference type="InterPro" id="IPR003313">
    <property type="entry name" value="AraC-bd"/>
</dbReference>